<dbReference type="Proteomes" id="UP000316083">
    <property type="component" value="Unassembled WGS sequence"/>
</dbReference>
<dbReference type="EMBL" id="VITF01000020">
    <property type="protein sequence ID" value="TWA60681.1"/>
    <property type="molecule type" value="Genomic_DNA"/>
</dbReference>
<sequence>MPDGVPLRRSPLEFEAVEASLRLRRFLRTMREGWPILLIGTALGVVASVTALRLVVPQYSAVMVIGPTARVGAAAMGARLPVLIGREAAAAASEPGPGDEILSDFARYLQLFTSIPVAERMMADPLLLRGLFPDRWDEEAGGWRPAPGAVASAKRLFLALVGRSDWVEPDAERVASALRDRLTVDMVGSGPMRRLRLRHADRAMALRILSAAAQATDAHLRAEASRRSAAQIAHARSRLAGITVAEHRRALADLLSEQERIAMMIEVDLPLAADAIEPPAAAQRPDWPNPVTVVPFAALAGLVAGAILVSLRRLWRAGGEAES</sequence>
<comment type="caution">
    <text evidence="2">The sequence shown here is derived from an EMBL/GenBank/DDBJ whole genome shotgun (WGS) entry which is preliminary data.</text>
</comment>
<evidence type="ECO:0000313" key="3">
    <source>
        <dbReference type="Proteomes" id="UP000316083"/>
    </source>
</evidence>
<evidence type="ECO:0000256" key="1">
    <source>
        <dbReference type="SAM" id="Phobius"/>
    </source>
</evidence>
<evidence type="ECO:0000313" key="2">
    <source>
        <dbReference type="EMBL" id="TWA60681.1"/>
    </source>
</evidence>
<keyword evidence="1" id="KW-1133">Transmembrane helix</keyword>
<dbReference type="InterPro" id="IPR050445">
    <property type="entry name" value="Bact_polysacc_biosynth/exp"/>
</dbReference>
<keyword evidence="1" id="KW-0472">Membrane</keyword>
<reference evidence="2 3" key="1">
    <citation type="submission" date="2019-06" db="EMBL/GenBank/DDBJ databases">
        <title>Genomic Encyclopedia of Type Strains, Phase IV (KMG-V): Genome sequencing to study the core and pangenomes of soil and plant-associated prokaryotes.</title>
        <authorList>
            <person name="Whitman W."/>
        </authorList>
    </citation>
    <scope>NUCLEOTIDE SEQUENCE [LARGE SCALE GENOMIC DNA]</scope>
    <source>
        <strain evidence="2 3">BR 11796</strain>
    </source>
</reference>
<dbReference type="PANTHER" id="PTHR32309">
    <property type="entry name" value="TYROSINE-PROTEIN KINASE"/>
    <property type="match status" value="1"/>
</dbReference>
<organism evidence="2 3">
    <name type="scientific">Azospirillum brasilense</name>
    <dbReference type="NCBI Taxonomy" id="192"/>
    <lineage>
        <taxon>Bacteria</taxon>
        <taxon>Pseudomonadati</taxon>
        <taxon>Pseudomonadota</taxon>
        <taxon>Alphaproteobacteria</taxon>
        <taxon>Rhodospirillales</taxon>
        <taxon>Azospirillaceae</taxon>
        <taxon>Azospirillum</taxon>
    </lineage>
</organism>
<proteinExistence type="predicted"/>
<protein>
    <recommendedName>
        <fullName evidence="4">Polysaccharide chain length determinant N-terminal domain-containing protein</fullName>
    </recommendedName>
</protein>
<dbReference type="AlphaFoldDB" id="A0A560AJY2"/>
<feature type="transmembrane region" description="Helical" evidence="1">
    <location>
        <begin position="34"/>
        <end position="56"/>
    </location>
</feature>
<gene>
    <name evidence="2" type="ORF">FBZ82_12051</name>
</gene>
<keyword evidence="1" id="KW-0812">Transmembrane</keyword>
<name>A0A560AJY2_AZOBR</name>
<accession>A0A560AJY2</accession>
<dbReference type="RefSeq" id="WP_247883406.1">
    <property type="nucleotide sequence ID" value="NZ_VITF01000020.1"/>
</dbReference>
<dbReference type="PANTHER" id="PTHR32309:SF31">
    <property type="entry name" value="CAPSULAR EXOPOLYSACCHARIDE FAMILY"/>
    <property type="match status" value="1"/>
</dbReference>
<evidence type="ECO:0008006" key="4">
    <source>
        <dbReference type="Google" id="ProtNLM"/>
    </source>
</evidence>